<feature type="transmembrane region" description="Helical" evidence="5">
    <location>
        <begin position="667"/>
        <end position="686"/>
    </location>
</feature>
<feature type="domain" description="Ribophorin II C-terminal" evidence="8">
    <location>
        <begin position="647"/>
        <end position="721"/>
    </location>
</feature>
<evidence type="ECO:0000313" key="10">
    <source>
        <dbReference type="Proteomes" id="UP000236621"/>
    </source>
</evidence>
<dbReference type="STRING" id="45235.A0A2K3QGU5"/>
<evidence type="ECO:0000256" key="5">
    <source>
        <dbReference type="SAM" id="Phobius"/>
    </source>
</evidence>
<organism evidence="9 10">
    <name type="scientific">Tolypocladium capitatum</name>
    <dbReference type="NCBI Taxonomy" id="45235"/>
    <lineage>
        <taxon>Eukaryota</taxon>
        <taxon>Fungi</taxon>
        <taxon>Dikarya</taxon>
        <taxon>Ascomycota</taxon>
        <taxon>Pezizomycotina</taxon>
        <taxon>Sordariomycetes</taxon>
        <taxon>Hypocreomycetidae</taxon>
        <taxon>Hypocreales</taxon>
        <taxon>Ophiocordycipitaceae</taxon>
        <taxon>Tolypocladium</taxon>
    </lineage>
</organism>
<keyword evidence="5" id="KW-1133">Transmembrane helix</keyword>
<proteinExistence type="inferred from homology"/>
<dbReference type="InterPro" id="IPR029058">
    <property type="entry name" value="AB_hydrolase_fold"/>
</dbReference>
<feature type="domain" description="Ribophorin II C-terminal" evidence="8">
    <location>
        <begin position="601"/>
        <end position="630"/>
    </location>
</feature>
<dbReference type="Pfam" id="PF25147">
    <property type="entry name" value="Ribophorin_II_C"/>
    <property type="match status" value="2"/>
</dbReference>
<dbReference type="Gene3D" id="3.40.50.1820">
    <property type="entry name" value="alpha/beta hydrolase"/>
    <property type="match status" value="1"/>
</dbReference>
<feature type="compositionally biased region" description="Pro residues" evidence="4">
    <location>
        <begin position="1007"/>
        <end position="1021"/>
    </location>
</feature>
<keyword evidence="3" id="KW-0732">Signal</keyword>
<dbReference type="Proteomes" id="UP000236621">
    <property type="component" value="Unassembled WGS sequence"/>
</dbReference>
<feature type="region of interest" description="Disordered" evidence="4">
    <location>
        <begin position="1001"/>
        <end position="1021"/>
    </location>
</feature>
<dbReference type="InterPro" id="IPR040234">
    <property type="entry name" value="QC/QCL"/>
</dbReference>
<feature type="chain" id="PRO_5014209383" description="Peptide hydrolase" evidence="3">
    <location>
        <begin position="24"/>
        <end position="1021"/>
    </location>
</feature>
<evidence type="ECO:0000259" key="8">
    <source>
        <dbReference type="Pfam" id="PF25147"/>
    </source>
</evidence>
<evidence type="ECO:0000259" key="6">
    <source>
        <dbReference type="Pfam" id="PF00561"/>
    </source>
</evidence>
<dbReference type="Pfam" id="PF00561">
    <property type="entry name" value="Abhydrolase_1"/>
    <property type="match status" value="1"/>
</dbReference>
<keyword evidence="10" id="KW-1185">Reference proteome</keyword>
<name>A0A2K3QGU5_9HYPO</name>
<feature type="domain" description="Peptidase M28" evidence="7">
    <location>
        <begin position="121"/>
        <end position="349"/>
    </location>
</feature>
<keyword evidence="5" id="KW-0812">Transmembrane</keyword>
<comment type="similarity">
    <text evidence="3">Belongs to the peptidase M28 family.</text>
</comment>
<feature type="transmembrane region" description="Helical" evidence="5">
    <location>
        <begin position="611"/>
        <end position="631"/>
    </location>
</feature>
<evidence type="ECO:0000256" key="1">
    <source>
        <dbReference type="ARBA" id="ARBA00022679"/>
    </source>
</evidence>
<dbReference type="InterPro" id="IPR056790">
    <property type="entry name" value="Ribophorin_II_C"/>
</dbReference>
<protein>
    <recommendedName>
        <fullName evidence="3">Peptide hydrolase</fullName>
        <ecNumber evidence="3">3.4.-.-</ecNumber>
    </recommendedName>
</protein>
<dbReference type="InterPro" id="IPR037457">
    <property type="entry name" value="M28_QC"/>
</dbReference>
<keyword evidence="1" id="KW-0808">Transferase</keyword>
<evidence type="ECO:0000313" key="9">
    <source>
        <dbReference type="EMBL" id="PNY26777.1"/>
    </source>
</evidence>
<evidence type="ECO:0000256" key="2">
    <source>
        <dbReference type="ARBA" id="ARBA00023315"/>
    </source>
</evidence>
<keyword evidence="5" id="KW-0472">Membrane</keyword>
<dbReference type="AlphaFoldDB" id="A0A2K3QGU5"/>
<keyword evidence="3" id="KW-0645">Protease</keyword>
<feature type="region of interest" description="Disordered" evidence="4">
    <location>
        <begin position="387"/>
        <end position="407"/>
    </location>
</feature>
<dbReference type="EC" id="3.4.-.-" evidence="3"/>
<dbReference type="Pfam" id="PF04389">
    <property type="entry name" value="Peptidase_M28"/>
    <property type="match status" value="1"/>
</dbReference>
<accession>A0A2K3QGU5</accession>
<keyword evidence="3 9" id="KW-0378">Hydrolase</keyword>
<dbReference type="InterPro" id="IPR000073">
    <property type="entry name" value="AB_hydrolase_1"/>
</dbReference>
<dbReference type="PANTHER" id="PTHR12283">
    <property type="entry name" value="GLUTAMINYL-PEPTIDE CYCLOTRANSFERASE"/>
    <property type="match status" value="1"/>
</dbReference>
<dbReference type="EMBL" id="NRSZ01000502">
    <property type="protein sequence ID" value="PNY26777.1"/>
    <property type="molecule type" value="Genomic_DNA"/>
</dbReference>
<dbReference type="CDD" id="cd03880">
    <property type="entry name" value="M28_QC_like"/>
    <property type="match status" value="1"/>
</dbReference>
<feature type="signal peptide" evidence="3">
    <location>
        <begin position="1"/>
        <end position="23"/>
    </location>
</feature>
<keyword evidence="2" id="KW-0012">Acyltransferase</keyword>
<dbReference type="GO" id="GO:0008270">
    <property type="term" value="F:zinc ion binding"/>
    <property type="evidence" value="ECO:0007669"/>
    <property type="project" value="TreeGrafter"/>
</dbReference>
<dbReference type="SUPFAM" id="SSF53187">
    <property type="entry name" value="Zn-dependent exopeptidases"/>
    <property type="match status" value="1"/>
</dbReference>
<evidence type="ECO:0000256" key="3">
    <source>
        <dbReference type="RuleBase" id="RU361240"/>
    </source>
</evidence>
<dbReference type="GO" id="GO:0008233">
    <property type="term" value="F:peptidase activity"/>
    <property type="evidence" value="ECO:0007669"/>
    <property type="project" value="UniProtKB-KW"/>
</dbReference>
<dbReference type="OrthoDB" id="3907302at2759"/>
<keyword evidence="3" id="KW-0479">Metal-binding</keyword>
<dbReference type="PANTHER" id="PTHR12283:SF2">
    <property type="entry name" value="PEPTIDE HYDROLASE"/>
    <property type="match status" value="1"/>
</dbReference>
<keyword evidence="3" id="KW-0862">Zinc</keyword>
<dbReference type="SUPFAM" id="SSF53474">
    <property type="entry name" value="alpha/beta-Hydrolases"/>
    <property type="match status" value="1"/>
</dbReference>
<gene>
    <name evidence="9" type="ORF">TCAP_03287</name>
</gene>
<dbReference type="GO" id="GO:0006508">
    <property type="term" value="P:proteolysis"/>
    <property type="evidence" value="ECO:0007669"/>
    <property type="project" value="UniProtKB-KW"/>
</dbReference>
<sequence length="1021" mass="111050">MPRRSVFLPLLTALLSLVSTTLGLATLDDDDLRNIPSPGDDFDIHNGKLLAPILIPRVSGTEGSIKTQRHFVDFFKTNLPDWQLVWQNSTSKTPATGDRDVPFSNLIFRRDPPEAPAGDVSRLTLVAHYDSKLTPTGFIGATDSAAPCAMLLHVAKSLDGALKAKWAAGGDSLDGLESAEGVQIILLDGEEAFVNWTDDDSLYGARSLAAEWEAQYHPSMSTYRTPLDSISLFVLLDLLGTANPRIPSYFLTTHWAYKNMATLEKRMRELGVLESRPTSPFLPEPEKQLSQFTSWSGIQDDHVPFMRRGVDILHVIPSQFPGVWHRMEDDGEHLDLPTVRDWAKIVTAFAAEWMDLKGHMPSRAATREKRSETTTATIRHVRIPHCAPTLTGQSRPPLAQPPRNPQWRAPQSCLLQPSLSITYAQTTMRFLTAPTLLALAAAAHAASSWSFSDGTVTVASKTAGDVVERFTDAERVKKTVTLGHQDTIKVSLTTKEGSKAKRPHQAFLVVREASGLEAPFPLRVKESGKGTVQIAQKDLPVQLLLSQSPLEASLIVASSGSTKGSVTPVFDIALKLDRNSPLPDYEAPLRYGKLPEIHHIFRADPKNPPKIVSLVFSLAVLAAVPALFIGVRTDKLLGGRQEADSLQWLVLGANVSHIQKALGSAPISHAVFFGSIIAMEGVFFLYYSSWNLLQILPAIGVVGVAAFLSGSKALGEVQRRREAGERTVDAASKPVDYGDMAPTPTRFRAVCYSVKDAPLGPDRHLRPTARSSLNLDSSTTSAEIRRLICSLRRSANMADTSYRFPSVEETLAHPAYPGTIWALEPHKHGKAVVARDRGGPVNIAWEIHGSGPVKLVLIMGLAGVKTSWQRQTRYFGHDRGDAYSVLLVDNRGVGGSDKPLARYSTSEMARDVVEVLDHVGWTRDREVNVVGISLGGMIAQELACAVPARLQSLSLVCTSAHIQSGKSLAQTLAERAAMLLPKSEGRAVADTARQIFVPEWLAAPDAESPPSPASTPRCGPP</sequence>
<evidence type="ECO:0000256" key="4">
    <source>
        <dbReference type="SAM" id="MobiDB-lite"/>
    </source>
</evidence>
<dbReference type="Gene3D" id="3.40.630.10">
    <property type="entry name" value="Zn peptidases"/>
    <property type="match status" value="1"/>
</dbReference>
<feature type="non-terminal residue" evidence="9">
    <location>
        <position position="1021"/>
    </location>
</feature>
<feature type="domain" description="AB hydrolase-1" evidence="6">
    <location>
        <begin position="855"/>
        <end position="993"/>
    </location>
</feature>
<dbReference type="InterPro" id="IPR007484">
    <property type="entry name" value="Peptidase_M28"/>
</dbReference>
<comment type="caution">
    <text evidence="9">The sequence shown here is derived from an EMBL/GenBank/DDBJ whole genome shotgun (WGS) entry which is preliminary data.</text>
</comment>
<reference evidence="9 10" key="1">
    <citation type="submission" date="2017-08" db="EMBL/GenBank/DDBJ databases">
        <title>Harnessing the power of phylogenomics to disentangle the directionality and signatures of interkingdom host jumping in the parasitic fungal genus Tolypocladium.</title>
        <authorList>
            <person name="Quandt C.A."/>
            <person name="Patterson W."/>
            <person name="Spatafora J.W."/>
        </authorList>
    </citation>
    <scope>NUCLEOTIDE SEQUENCE [LARGE SCALE GENOMIC DNA]</scope>
    <source>
        <strain evidence="9 10">CBS 113982</strain>
    </source>
</reference>
<feature type="transmembrane region" description="Helical" evidence="5">
    <location>
        <begin position="692"/>
        <end position="711"/>
    </location>
</feature>
<evidence type="ECO:0000259" key="7">
    <source>
        <dbReference type="Pfam" id="PF04389"/>
    </source>
</evidence>
<dbReference type="GO" id="GO:0016603">
    <property type="term" value="F:glutaminyl-peptide cyclotransferase activity"/>
    <property type="evidence" value="ECO:0007669"/>
    <property type="project" value="InterPro"/>
</dbReference>